<dbReference type="AlphaFoldDB" id="A0ABD0LRW8"/>
<name>A0ABD0LRW8_9CAEN</name>
<evidence type="ECO:0000256" key="1">
    <source>
        <dbReference type="PROSITE-ProRule" id="PRU00176"/>
    </source>
</evidence>
<sequence length="192" mass="21870">MARYDPDRKGYRIFVGNLTSATSHDDLADLFNHYGPIVDIWLACNPPGFGFVVFKNASDAEKAAYEKNNSILKGRVIKVQHARLFRDRSKRITIGLHDDSDQSNSRSRSRSRSWSRSRSRSRSSLDSFSKIYGASRPRSRTRSRQRSVYSSRSRSRSSRLTASEKGSRSRSSSRSQSRPRSRSRSSAKAKSR</sequence>
<dbReference type="Gene3D" id="3.30.70.330">
    <property type="match status" value="1"/>
</dbReference>
<dbReference type="InterPro" id="IPR000504">
    <property type="entry name" value="RRM_dom"/>
</dbReference>
<dbReference type="PROSITE" id="PS50102">
    <property type="entry name" value="RRM"/>
    <property type="match status" value="1"/>
</dbReference>
<dbReference type="PANTHER" id="PTHR48034">
    <property type="entry name" value="TRANSFORMER-2 SEX-DETERMINING PROTEIN-RELATED"/>
    <property type="match status" value="1"/>
</dbReference>
<dbReference type="SUPFAM" id="SSF54928">
    <property type="entry name" value="RNA-binding domain, RBD"/>
    <property type="match status" value="1"/>
</dbReference>
<evidence type="ECO:0000313" key="4">
    <source>
        <dbReference type="EMBL" id="KAK7502020.1"/>
    </source>
</evidence>
<evidence type="ECO:0000256" key="2">
    <source>
        <dbReference type="SAM" id="MobiDB-lite"/>
    </source>
</evidence>
<dbReference type="Proteomes" id="UP001519460">
    <property type="component" value="Unassembled WGS sequence"/>
</dbReference>
<keyword evidence="1" id="KW-0694">RNA-binding</keyword>
<feature type="compositionally biased region" description="Basic residues" evidence="2">
    <location>
        <begin position="107"/>
        <end position="121"/>
    </location>
</feature>
<dbReference type="GO" id="GO:0003723">
    <property type="term" value="F:RNA binding"/>
    <property type="evidence" value="ECO:0007669"/>
    <property type="project" value="UniProtKB-UniRule"/>
</dbReference>
<dbReference type="InterPro" id="IPR050441">
    <property type="entry name" value="RBM"/>
</dbReference>
<keyword evidence="5" id="KW-1185">Reference proteome</keyword>
<dbReference type="Pfam" id="PF00076">
    <property type="entry name" value="RRM_1"/>
    <property type="match status" value="1"/>
</dbReference>
<dbReference type="InterPro" id="IPR012677">
    <property type="entry name" value="Nucleotide-bd_a/b_plait_sf"/>
</dbReference>
<accession>A0ABD0LRW8</accession>
<proteinExistence type="predicted"/>
<feature type="domain" description="RRM" evidence="3">
    <location>
        <begin position="11"/>
        <end position="84"/>
    </location>
</feature>
<organism evidence="4 5">
    <name type="scientific">Batillaria attramentaria</name>
    <dbReference type="NCBI Taxonomy" id="370345"/>
    <lineage>
        <taxon>Eukaryota</taxon>
        <taxon>Metazoa</taxon>
        <taxon>Spiralia</taxon>
        <taxon>Lophotrochozoa</taxon>
        <taxon>Mollusca</taxon>
        <taxon>Gastropoda</taxon>
        <taxon>Caenogastropoda</taxon>
        <taxon>Sorbeoconcha</taxon>
        <taxon>Cerithioidea</taxon>
        <taxon>Batillariidae</taxon>
        <taxon>Batillaria</taxon>
    </lineage>
</organism>
<dbReference type="EMBL" id="JACVVK020000028">
    <property type="protein sequence ID" value="KAK7502020.1"/>
    <property type="molecule type" value="Genomic_DNA"/>
</dbReference>
<evidence type="ECO:0000259" key="3">
    <source>
        <dbReference type="PROSITE" id="PS50102"/>
    </source>
</evidence>
<gene>
    <name evidence="4" type="ORF">BaRGS_00006772</name>
</gene>
<comment type="caution">
    <text evidence="4">The sequence shown here is derived from an EMBL/GenBank/DDBJ whole genome shotgun (WGS) entry which is preliminary data.</text>
</comment>
<dbReference type="InterPro" id="IPR035979">
    <property type="entry name" value="RBD_domain_sf"/>
</dbReference>
<dbReference type="SMART" id="SM00360">
    <property type="entry name" value="RRM"/>
    <property type="match status" value="1"/>
</dbReference>
<feature type="region of interest" description="Disordered" evidence="2">
    <location>
        <begin position="96"/>
        <end position="192"/>
    </location>
</feature>
<protein>
    <recommendedName>
        <fullName evidence="3">RRM domain-containing protein</fullName>
    </recommendedName>
</protein>
<evidence type="ECO:0000313" key="5">
    <source>
        <dbReference type="Proteomes" id="UP001519460"/>
    </source>
</evidence>
<feature type="compositionally biased region" description="Basic residues" evidence="2">
    <location>
        <begin position="177"/>
        <end position="192"/>
    </location>
</feature>
<reference evidence="4 5" key="1">
    <citation type="journal article" date="2023" name="Sci. Data">
        <title>Genome assembly of the Korean intertidal mud-creeper Batillaria attramentaria.</title>
        <authorList>
            <person name="Patra A.K."/>
            <person name="Ho P.T."/>
            <person name="Jun S."/>
            <person name="Lee S.J."/>
            <person name="Kim Y."/>
            <person name="Won Y.J."/>
        </authorList>
    </citation>
    <scope>NUCLEOTIDE SEQUENCE [LARGE SCALE GENOMIC DNA]</scope>
    <source>
        <strain evidence="4">Wonlab-2016</strain>
    </source>
</reference>